<dbReference type="EMBL" id="JAQQWK010000010">
    <property type="protein sequence ID" value="KAK8029460.1"/>
    <property type="molecule type" value="Genomic_DNA"/>
</dbReference>
<sequence>MGLDSHGAAESWLITSPHSIAPCIPSINLRIKGLLELCKLQNPLSNRALPHTKSICIGFCGTQTEAAPALDQNAEAYGIIWMLLDAGNLCKIRGLRLKTRSKAPAQYPVRTSMNSNRDVRIPSSQTLRLPIRRIGSFHPQT</sequence>
<evidence type="ECO:0000313" key="1">
    <source>
        <dbReference type="EMBL" id="KAK8029460.1"/>
    </source>
</evidence>
<proteinExistence type="predicted"/>
<dbReference type="Proteomes" id="UP001444661">
    <property type="component" value="Unassembled WGS sequence"/>
</dbReference>
<reference evidence="1 2" key="1">
    <citation type="submission" date="2023-01" db="EMBL/GenBank/DDBJ databases">
        <title>Analysis of 21 Apiospora genomes using comparative genomics revels a genus with tremendous synthesis potential of carbohydrate active enzymes and secondary metabolites.</title>
        <authorList>
            <person name="Sorensen T."/>
        </authorList>
    </citation>
    <scope>NUCLEOTIDE SEQUENCE [LARGE SCALE GENOMIC DNA]</scope>
    <source>
        <strain evidence="1 2">CBS 33761</strain>
    </source>
</reference>
<protein>
    <submittedName>
        <fullName evidence="1">Uncharacterized protein</fullName>
    </submittedName>
</protein>
<comment type="caution">
    <text evidence="1">The sequence shown here is derived from an EMBL/GenBank/DDBJ whole genome shotgun (WGS) entry which is preliminary data.</text>
</comment>
<keyword evidence="2" id="KW-1185">Reference proteome</keyword>
<name>A0ABR1SDI6_9PEZI</name>
<evidence type="ECO:0000313" key="2">
    <source>
        <dbReference type="Proteomes" id="UP001444661"/>
    </source>
</evidence>
<accession>A0ABR1SDI6</accession>
<organism evidence="1 2">
    <name type="scientific">Apiospora rasikravindrae</name>
    <dbReference type="NCBI Taxonomy" id="990691"/>
    <lineage>
        <taxon>Eukaryota</taxon>
        <taxon>Fungi</taxon>
        <taxon>Dikarya</taxon>
        <taxon>Ascomycota</taxon>
        <taxon>Pezizomycotina</taxon>
        <taxon>Sordariomycetes</taxon>
        <taxon>Xylariomycetidae</taxon>
        <taxon>Amphisphaeriales</taxon>
        <taxon>Apiosporaceae</taxon>
        <taxon>Apiospora</taxon>
    </lineage>
</organism>
<gene>
    <name evidence="1" type="ORF">PG993_010751</name>
</gene>